<comment type="similarity">
    <text evidence="1">Belongs to the short-chain dehydrogenases/reductases (SDR) family.</text>
</comment>
<dbReference type="PANTHER" id="PTHR43544:SF12">
    <property type="entry name" value="NAD(P)-BINDING ROSSMANN-FOLD SUPERFAMILY PROTEIN"/>
    <property type="match status" value="1"/>
</dbReference>
<dbReference type="RefSeq" id="WP_310919978.1">
    <property type="nucleotide sequence ID" value="NZ_JAMQON010000003.1"/>
</dbReference>
<keyword evidence="3" id="KW-1185">Reference proteome</keyword>
<name>A0ABU2FDH0_9EURY</name>
<sequence length="233" mass="24608">MTQGPAVELFDTLEGQTALVTGSSRGLGAEIARQLADHGATVYASARDPSAVDGDSLRRLELDVTDETGIERAIARLDREVGTLDVLVNNAGTRGPEGPLETLDSEAVAETLDVNLTGPLELTRHALSLLGNAATPRVVNVASSAGQFDGEMEPSHMPYSVSKAGLNAVTRTLSGQYPDLLVNSVDPGWVRTDNGGPDAPRSVPEGAATAVWLARFEHGPSGAFWRDNERIPW</sequence>
<evidence type="ECO:0000313" key="3">
    <source>
        <dbReference type="Proteomes" id="UP001259659"/>
    </source>
</evidence>
<dbReference type="PRINTS" id="PR00080">
    <property type="entry name" value="SDRFAMILY"/>
</dbReference>
<dbReference type="Gene3D" id="3.40.50.720">
    <property type="entry name" value="NAD(P)-binding Rossmann-like Domain"/>
    <property type="match status" value="1"/>
</dbReference>
<dbReference type="Proteomes" id="UP001259659">
    <property type="component" value="Unassembled WGS sequence"/>
</dbReference>
<dbReference type="InterPro" id="IPR036291">
    <property type="entry name" value="NAD(P)-bd_dom_sf"/>
</dbReference>
<accession>A0ABU2FDH0</accession>
<dbReference type="PANTHER" id="PTHR43544">
    <property type="entry name" value="SHORT-CHAIN DEHYDROGENASE/REDUCTASE"/>
    <property type="match status" value="1"/>
</dbReference>
<dbReference type="EMBL" id="JAMQON010000003">
    <property type="protein sequence ID" value="MDS0260310.1"/>
    <property type="molecule type" value="Genomic_DNA"/>
</dbReference>
<evidence type="ECO:0000313" key="2">
    <source>
        <dbReference type="EMBL" id="MDS0260310.1"/>
    </source>
</evidence>
<dbReference type="SUPFAM" id="SSF51735">
    <property type="entry name" value="NAD(P)-binding Rossmann-fold domains"/>
    <property type="match status" value="1"/>
</dbReference>
<dbReference type="Pfam" id="PF00106">
    <property type="entry name" value="adh_short"/>
    <property type="match status" value="1"/>
</dbReference>
<dbReference type="InterPro" id="IPR002347">
    <property type="entry name" value="SDR_fam"/>
</dbReference>
<proteinExistence type="inferred from homology"/>
<organism evidence="2 3">
    <name type="scientific">Haloarcula saliterrae</name>
    <dbReference type="NCBI Taxonomy" id="2950534"/>
    <lineage>
        <taxon>Archaea</taxon>
        <taxon>Methanobacteriati</taxon>
        <taxon>Methanobacteriota</taxon>
        <taxon>Stenosarchaea group</taxon>
        <taxon>Halobacteria</taxon>
        <taxon>Halobacteriales</taxon>
        <taxon>Haloarculaceae</taxon>
        <taxon>Haloarcula</taxon>
    </lineage>
</organism>
<gene>
    <name evidence="2" type="ORF">NDI56_12975</name>
</gene>
<comment type="caution">
    <text evidence="2">The sequence shown here is derived from an EMBL/GenBank/DDBJ whole genome shotgun (WGS) entry which is preliminary data.</text>
</comment>
<reference evidence="2 3" key="1">
    <citation type="submission" date="2022-06" db="EMBL/GenBank/DDBJ databases">
        <title>Haloarcula sp. a new haloarchaeum isolate from saline soil.</title>
        <authorList>
            <person name="Strakova D."/>
            <person name="Galisteo C."/>
            <person name="Sanchez-Porro C."/>
            <person name="Ventosa A."/>
        </authorList>
    </citation>
    <scope>NUCLEOTIDE SEQUENCE [LARGE SCALE GENOMIC DNA]</scope>
    <source>
        <strain evidence="2 3">S1CR25-12</strain>
    </source>
</reference>
<dbReference type="InterPro" id="IPR051468">
    <property type="entry name" value="Fungal_SecMetab_SDRs"/>
</dbReference>
<dbReference type="PRINTS" id="PR00081">
    <property type="entry name" value="GDHRDH"/>
</dbReference>
<evidence type="ECO:0000256" key="1">
    <source>
        <dbReference type="RuleBase" id="RU000363"/>
    </source>
</evidence>
<protein>
    <submittedName>
        <fullName evidence="2">SDR family NAD(P)-dependent oxidoreductase</fullName>
    </submittedName>
</protein>